<dbReference type="Proteomes" id="UP000179179">
    <property type="component" value="Unassembled WGS sequence"/>
</dbReference>
<feature type="compositionally biased region" description="Low complexity" evidence="1">
    <location>
        <begin position="100"/>
        <end position="113"/>
    </location>
</feature>
<evidence type="ECO:0000256" key="1">
    <source>
        <dbReference type="SAM" id="MobiDB-lite"/>
    </source>
</evidence>
<feature type="compositionally biased region" description="Polar residues" evidence="1">
    <location>
        <begin position="122"/>
        <end position="131"/>
    </location>
</feature>
<evidence type="ECO:0000259" key="2">
    <source>
        <dbReference type="Pfam" id="PF13391"/>
    </source>
</evidence>
<evidence type="ECO:0000313" key="3">
    <source>
        <dbReference type="EMBL" id="OGM49474.1"/>
    </source>
</evidence>
<keyword evidence="4" id="KW-1185">Reference proteome</keyword>
<dbReference type="OrthoDB" id="5416097at2759"/>
<organism evidence="3 4">
    <name type="scientific">Aspergillus bombycis</name>
    <dbReference type="NCBI Taxonomy" id="109264"/>
    <lineage>
        <taxon>Eukaryota</taxon>
        <taxon>Fungi</taxon>
        <taxon>Dikarya</taxon>
        <taxon>Ascomycota</taxon>
        <taxon>Pezizomycotina</taxon>
        <taxon>Eurotiomycetes</taxon>
        <taxon>Eurotiomycetidae</taxon>
        <taxon>Eurotiales</taxon>
        <taxon>Aspergillaceae</taxon>
        <taxon>Aspergillus</taxon>
    </lineage>
</organism>
<evidence type="ECO:0000313" key="4">
    <source>
        <dbReference type="Proteomes" id="UP000179179"/>
    </source>
</evidence>
<dbReference type="InterPro" id="IPR003615">
    <property type="entry name" value="HNH_nuc"/>
</dbReference>
<reference evidence="3 4" key="1">
    <citation type="journal article" date="2016" name="Genome Biol. Evol.">
        <title>Draft genome sequence of an aflatoxigenic Aspergillus species, A. bombycis.</title>
        <authorList>
            <person name="Moore G.G."/>
            <person name="Mack B.M."/>
            <person name="Beltz S.B."/>
            <person name="Gilbert M.K."/>
        </authorList>
    </citation>
    <scope>NUCLEOTIDE SEQUENCE [LARGE SCALE GENOMIC DNA]</scope>
    <source>
        <strain evidence="4">NRRL 26010</strain>
    </source>
</reference>
<proteinExistence type="predicted"/>
<feature type="domain" description="HNH nuclease" evidence="2">
    <location>
        <begin position="151"/>
        <end position="232"/>
    </location>
</feature>
<dbReference type="AlphaFoldDB" id="A0A1F8ACL4"/>
<gene>
    <name evidence="3" type="ORF">ABOM_001691</name>
</gene>
<dbReference type="Pfam" id="PF13391">
    <property type="entry name" value="HNH_2"/>
    <property type="match status" value="1"/>
</dbReference>
<feature type="compositionally biased region" description="Basic and acidic residues" evidence="1">
    <location>
        <begin position="138"/>
        <end position="149"/>
    </location>
</feature>
<dbReference type="EMBL" id="LYCR01000008">
    <property type="protein sequence ID" value="OGM49474.1"/>
    <property type="molecule type" value="Genomic_DNA"/>
</dbReference>
<protein>
    <recommendedName>
        <fullName evidence="2">HNH nuclease domain-containing protein</fullName>
    </recommendedName>
</protein>
<name>A0A1F8ACL4_9EURO</name>
<feature type="region of interest" description="Disordered" evidence="1">
    <location>
        <begin position="87"/>
        <end position="150"/>
    </location>
</feature>
<dbReference type="GeneID" id="34445081"/>
<dbReference type="RefSeq" id="XP_022393191.1">
    <property type="nucleotide sequence ID" value="XM_022528821.1"/>
</dbReference>
<sequence>MASAVSIAPELISEERSLIQRLSKVNGLREVDSATHAIPWLSDLKILRRKVEYMESDPMLRDAMTVNLGSSLLALDAVKVWLGRSKGKTESTTTNEQPAELTESTPSSETSQKTSRKRKSEGQSSSLSKLPRQTRSKPAKDTASERDNGRCVITKMGKPVHICHIYRLSLGNETESARPIFWSLLQTFWDPETIASWKRDIMGLEGTEVTQNLLCLSTMMHDLWNSARLAFEPVDMSEDKKFLTMRFWWLPHRDYSPQVSLVVPPSLPSGPKASSGNAKLWNCDTDEPIYSGQLITIRTQDPEAMPLPSFALLKMQWFLNRIAAMSGAADVTDEELEDYFGD</sequence>
<comment type="caution">
    <text evidence="3">The sequence shown here is derived from an EMBL/GenBank/DDBJ whole genome shotgun (WGS) entry which is preliminary data.</text>
</comment>
<accession>A0A1F8ACL4</accession>